<dbReference type="AlphaFoldDB" id="A0AAD7NFZ4"/>
<reference evidence="2" key="1">
    <citation type="submission" date="2023-03" db="EMBL/GenBank/DDBJ databases">
        <title>Massive genome expansion in bonnet fungi (Mycena s.s.) driven by repeated elements and novel gene families across ecological guilds.</title>
        <authorList>
            <consortium name="Lawrence Berkeley National Laboratory"/>
            <person name="Harder C.B."/>
            <person name="Miyauchi S."/>
            <person name="Viragh M."/>
            <person name="Kuo A."/>
            <person name="Thoen E."/>
            <person name="Andreopoulos B."/>
            <person name="Lu D."/>
            <person name="Skrede I."/>
            <person name="Drula E."/>
            <person name="Henrissat B."/>
            <person name="Morin E."/>
            <person name="Kohler A."/>
            <person name="Barry K."/>
            <person name="LaButti K."/>
            <person name="Morin E."/>
            <person name="Salamov A."/>
            <person name="Lipzen A."/>
            <person name="Mereny Z."/>
            <person name="Hegedus B."/>
            <person name="Baldrian P."/>
            <person name="Stursova M."/>
            <person name="Weitz H."/>
            <person name="Taylor A."/>
            <person name="Grigoriev I.V."/>
            <person name="Nagy L.G."/>
            <person name="Martin F."/>
            <person name="Kauserud H."/>
        </authorList>
    </citation>
    <scope>NUCLEOTIDE SEQUENCE</scope>
    <source>
        <strain evidence="2">CBHHK182m</strain>
    </source>
</reference>
<name>A0AAD7NFZ4_9AGAR</name>
<organism evidence="2 3">
    <name type="scientific">Mycena metata</name>
    <dbReference type="NCBI Taxonomy" id="1033252"/>
    <lineage>
        <taxon>Eukaryota</taxon>
        <taxon>Fungi</taxon>
        <taxon>Dikarya</taxon>
        <taxon>Basidiomycota</taxon>
        <taxon>Agaricomycotina</taxon>
        <taxon>Agaricomycetes</taxon>
        <taxon>Agaricomycetidae</taxon>
        <taxon>Agaricales</taxon>
        <taxon>Marasmiineae</taxon>
        <taxon>Mycenaceae</taxon>
        <taxon>Mycena</taxon>
    </lineage>
</organism>
<feature type="region of interest" description="Disordered" evidence="1">
    <location>
        <begin position="1"/>
        <end position="206"/>
    </location>
</feature>
<comment type="caution">
    <text evidence="2">The sequence shown here is derived from an EMBL/GenBank/DDBJ whole genome shotgun (WGS) entry which is preliminary data.</text>
</comment>
<evidence type="ECO:0000313" key="3">
    <source>
        <dbReference type="Proteomes" id="UP001215598"/>
    </source>
</evidence>
<feature type="compositionally biased region" description="Gly residues" evidence="1">
    <location>
        <begin position="189"/>
        <end position="203"/>
    </location>
</feature>
<sequence>MPAPTAYRLGVAESDHPHHGGAQNSPVGYHKARKASATADASGALPNLRALSSPNSRRVSAGLSTDNNPAFFSATNPGPTPHAFELNKPDHPNTSRREGKRHERTSGSRASPTRGALPNHGDSDDSSEDDPLEYKPADEDQIMTDLSNGQNQPGDNRNTAAGDNNGGERRRPFNERAAGSNAGADTDGEGGAGSGPNTGGAGGTLPPPVIIPRIILPLPYSRPTEAGFLAVPPKTRGSPHKKNPAYDLPLAGPDDMPVRVSFQPTEGNLDRPVLDGHLSVANVAEKYITTLNKNPDEFGIIAPFLGGSELYAAYGPANLVTAITNVLTDAGLAGPDDLEVIPLAPAKPTPRKDLYGAPYILVLRANEETLDRLTQIATFIANRDLAFHIVRYNPGLRTWTIALYTVNSRGGHSSNAEHLRWLVAELIMDNTEIRRAFQRATGTGDSRDIRTRLLDFARTVHVKWNKHANHWCVYAKPCTPDYEGSESVRTEMRAITLDHAEAIRTFTPVASYGAQAPFCLNCKNDDHLHYGCPTTPTNTGARRNSSE</sequence>
<feature type="compositionally biased region" description="Polar residues" evidence="1">
    <location>
        <begin position="50"/>
        <end position="77"/>
    </location>
</feature>
<evidence type="ECO:0000313" key="2">
    <source>
        <dbReference type="EMBL" id="KAJ7758628.1"/>
    </source>
</evidence>
<accession>A0AAD7NFZ4</accession>
<feature type="compositionally biased region" description="Basic and acidic residues" evidence="1">
    <location>
        <begin position="85"/>
        <end position="106"/>
    </location>
</feature>
<dbReference type="EMBL" id="JARKIB010000041">
    <property type="protein sequence ID" value="KAJ7758628.1"/>
    <property type="molecule type" value="Genomic_DNA"/>
</dbReference>
<evidence type="ECO:0000256" key="1">
    <source>
        <dbReference type="SAM" id="MobiDB-lite"/>
    </source>
</evidence>
<proteinExistence type="predicted"/>
<dbReference type="Proteomes" id="UP001215598">
    <property type="component" value="Unassembled WGS sequence"/>
</dbReference>
<feature type="compositionally biased region" description="Polar residues" evidence="1">
    <location>
        <begin position="144"/>
        <end position="162"/>
    </location>
</feature>
<keyword evidence="3" id="KW-1185">Reference proteome</keyword>
<gene>
    <name evidence="2" type="ORF">B0H16DRAFT_1720718</name>
</gene>
<protein>
    <submittedName>
        <fullName evidence="2">Uncharacterized protein</fullName>
    </submittedName>
</protein>